<dbReference type="GO" id="GO:0006508">
    <property type="term" value="P:proteolysis"/>
    <property type="evidence" value="ECO:0007669"/>
    <property type="project" value="InterPro"/>
</dbReference>
<evidence type="ECO:0000313" key="3">
    <source>
        <dbReference type="EMBL" id="KAF5823243.1"/>
    </source>
</evidence>
<dbReference type="EMBL" id="MNCJ02000316">
    <property type="protein sequence ID" value="KAF5823243.1"/>
    <property type="molecule type" value="Genomic_DNA"/>
</dbReference>
<keyword evidence="4" id="KW-1185">Reference proteome</keyword>
<dbReference type="Gramene" id="mRNA:HanXRQr2_Chr01g0036241">
    <property type="protein sequence ID" value="mRNA:HanXRQr2_Chr01g0036241"/>
    <property type="gene ID" value="HanXRQr2_Chr01g0036241"/>
</dbReference>
<dbReference type="AlphaFoldDB" id="A0A9K3JX04"/>
<dbReference type="Proteomes" id="UP000215914">
    <property type="component" value="Unassembled WGS sequence"/>
</dbReference>
<evidence type="ECO:0000256" key="1">
    <source>
        <dbReference type="ARBA" id="ARBA00011073"/>
    </source>
</evidence>
<dbReference type="InterPro" id="IPR036852">
    <property type="entry name" value="Peptidase_S8/S53_dom_sf"/>
</dbReference>
<protein>
    <submittedName>
        <fullName evidence="3">Tripeptidyl-peptidase II</fullName>
        <ecNumber evidence="3">3.4.14.10</ecNumber>
    </submittedName>
</protein>
<organism evidence="3 4">
    <name type="scientific">Helianthus annuus</name>
    <name type="common">Common sunflower</name>
    <dbReference type="NCBI Taxonomy" id="4232"/>
    <lineage>
        <taxon>Eukaryota</taxon>
        <taxon>Viridiplantae</taxon>
        <taxon>Streptophyta</taxon>
        <taxon>Embryophyta</taxon>
        <taxon>Tracheophyta</taxon>
        <taxon>Spermatophyta</taxon>
        <taxon>Magnoliopsida</taxon>
        <taxon>eudicotyledons</taxon>
        <taxon>Gunneridae</taxon>
        <taxon>Pentapetalae</taxon>
        <taxon>asterids</taxon>
        <taxon>campanulids</taxon>
        <taxon>Asterales</taxon>
        <taxon>Asteraceae</taxon>
        <taxon>Asteroideae</taxon>
        <taxon>Heliantheae alliance</taxon>
        <taxon>Heliantheae</taxon>
        <taxon>Helianthus</taxon>
    </lineage>
</organism>
<dbReference type="EC" id="3.4.14.10" evidence="3"/>
<dbReference type="PANTHER" id="PTHR10795">
    <property type="entry name" value="PROPROTEIN CONVERTASE SUBTILISIN/KEXIN"/>
    <property type="match status" value="1"/>
</dbReference>
<gene>
    <name evidence="3" type="ORF">HanXRQr2_Chr01g0036241</name>
</gene>
<proteinExistence type="inferred from homology"/>
<sequence>MNQLHTTNSWRFLGIDSIPQYNKLATDIQSNVIVGVIDSGVWPESQSFTDYGLGPVPKRFKGECVSGQNFTRFNCNR</sequence>
<reference evidence="3" key="2">
    <citation type="submission" date="2020-06" db="EMBL/GenBank/DDBJ databases">
        <title>Helianthus annuus Genome sequencing and assembly Release 2.</title>
        <authorList>
            <person name="Gouzy J."/>
            <person name="Langlade N."/>
            <person name="Munos S."/>
        </authorList>
    </citation>
    <scope>NUCLEOTIDE SEQUENCE</scope>
    <source>
        <tissue evidence="3">Leaves</tissue>
    </source>
</reference>
<dbReference type="SUPFAM" id="SSF52743">
    <property type="entry name" value="Subtilisin-like"/>
    <property type="match status" value="1"/>
</dbReference>
<name>A0A9K3JX04_HELAN</name>
<comment type="caution">
    <text evidence="3">The sequence shown here is derived from an EMBL/GenBank/DDBJ whole genome shotgun (WGS) entry which is preliminary data.</text>
</comment>
<keyword evidence="2" id="KW-0732">Signal</keyword>
<comment type="similarity">
    <text evidence="1">Belongs to the peptidase S8 family.</text>
</comment>
<dbReference type="GO" id="GO:0004252">
    <property type="term" value="F:serine-type endopeptidase activity"/>
    <property type="evidence" value="ECO:0007669"/>
    <property type="project" value="InterPro"/>
</dbReference>
<dbReference type="InterPro" id="IPR045051">
    <property type="entry name" value="SBT"/>
</dbReference>
<evidence type="ECO:0000313" key="4">
    <source>
        <dbReference type="Proteomes" id="UP000215914"/>
    </source>
</evidence>
<dbReference type="GO" id="GO:0008240">
    <property type="term" value="F:tripeptidyl-peptidase activity"/>
    <property type="evidence" value="ECO:0007669"/>
    <property type="project" value="UniProtKB-EC"/>
</dbReference>
<keyword evidence="3" id="KW-0378">Hydrolase</keyword>
<accession>A0A9K3JX04</accession>
<reference evidence="3" key="1">
    <citation type="journal article" date="2017" name="Nature">
        <title>The sunflower genome provides insights into oil metabolism, flowering and Asterid evolution.</title>
        <authorList>
            <person name="Badouin H."/>
            <person name="Gouzy J."/>
            <person name="Grassa C.J."/>
            <person name="Murat F."/>
            <person name="Staton S.E."/>
            <person name="Cottret L."/>
            <person name="Lelandais-Briere C."/>
            <person name="Owens G.L."/>
            <person name="Carrere S."/>
            <person name="Mayjonade B."/>
            <person name="Legrand L."/>
            <person name="Gill N."/>
            <person name="Kane N.C."/>
            <person name="Bowers J.E."/>
            <person name="Hubner S."/>
            <person name="Bellec A."/>
            <person name="Berard A."/>
            <person name="Berges H."/>
            <person name="Blanchet N."/>
            <person name="Boniface M.C."/>
            <person name="Brunel D."/>
            <person name="Catrice O."/>
            <person name="Chaidir N."/>
            <person name="Claudel C."/>
            <person name="Donnadieu C."/>
            <person name="Faraut T."/>
            <person name="Fievet G."/>
            <person name="Helmstetter N."/>
            <person name="King M."/>
            <person name="Knapp S.J."/>
            <person name="Lai Z."/>
            <person name="Le Paslier M.C."/>
            <person name="Lippi Y."/>
            <person name="Lorenzon L."/>
            <person name="Mandel J.R."/>
            <person name="Marage G."/>
            <person name="Marchand G."/>
            <person name="Marquand E."/>
            <person name="Bret-Mestries E."/>
            <person name="Morien E."/>
            <person name="Nambeesan S."/>
            <person name="Nguyen T."/>
            <person name="Pegot-Espagnet P."/>
            <person name="Pouilly N."/>
            <person name="Raftis F."/>
            <person name="Sallet E."/>
            <person name="Schiex T."/>
            <person name="Thomas J."/>
            <person name="Vandecasteele C."/>
            <person name="Vares D."/>
            <person name="Vear F."/>
            <person name="Vautrin S."/>
            <person name="Crespi M."/>
            <person name="Mangin B."/>
            <person name="Burke J.M."/>
            <person name="Salse J."/>
            <person name="Munos S."/>
            <person name="Vincourt P."/>
            <person name="Rieseberg L.H."/>
            <person name="Langlade N.B."/>
        </authorList>
    </citation>
    <scope>NUCLEOTIDE SEQUENCE</scope>
    <source>
        <tissue evidence="3">Leaves</tissue>
    </source>
</reference>
<evidence type="ECO:0000256" key="2">
    <source>
        <dbReference type="ARBA" id="ARBA00022729"/>
    </source>
</evidence>
<dbReference type="Gene3D" id="3.40.50.200">
    <property type="entry name" value="Peptidase S8/S53 domain"/>
    <property type="match status" value="1"/>
</dbReference>